<organism evidence="3 4">
    <name type="scientific">Candidatus Phaeomarinibacter ectocarpi</name>
    <dbReference type="NCBI Taxonomy" id="1458461"/>
    <lineage>
        <taxon>Bacteria</taxon>
        <taxon>Pseudomonadati</taxon>
        <taxon>Pseudomonadota</taxon>
        <taxon>Alphaproteobacteria</taxon>
        <taxon>Hyphomicrobiales</taxon>
        <taxon>Parvibaculaceae</taxon>
        <taxon>Candidatus Phaeomarinibacter</taxon>
    </lineage>
</organism>
<dbReference type="RefSeq" id="WP_043949545.1">
    <property type="nucleotide sequence ID" value="NZ_HG966617.1"/>
</dbReference>
<dbReference type="HOGENOM" id="CLU_2354571_0_0_5"/>
<protein>
    <submittedName>
        <fullName evidence="3">Uncharacterized protein</fullName>
    </submittedName>
</protein>
<name>X5M6J7_9HYPH</name>
<proteinExistence type="predicted"/>
<feature type="region of interest" description="Disordered" evidence="1">
    <location>
        <begin position="43"/>
        <end position="96"/>
    </location>
</feature>
<reference evidence="3 4" key="1">
    <citation type="journal article" date="2014" name="Front. Genet.">
        <title>Genome and metabolic network of "Candidatus Phaeomarinobacter ectocarpi" Ec32, a new candidate genus of Alphaproteobacteria frequently associated with brown algae.</title>
        <authorList>
            <person name="Dittami S.M."/>
            <person name="Barbeyron T."/>
            <person name="Boyen C."/>
            <person name="Cambefort J."/>
            <person name="Collet G."/>
            <person name="Delage L."/>
            <person name="Gobet A."/>
            <person name="Groisillier A."/>
            <person name="Leblanc C."/>
            <person name="Michel G."/>
            <person name="Scornet D."/>
            <person name="Siegel A."/>
            <person name="Tapia J.E."/>
            <person name="Tonon T."/>
        </authorList>
    </citation>
    <scope>NUCLEOTIDE SEQUENCE [LARGE SCALE GENOMIC DNA]</scope>
    <source>
        <strain evidence="3 4">Ec32</strain>
    </source>
</reference>
<keyword evidence="2" id="KW-0732">Signal</keyword>
<sequence>MKTLLISAALVAISAPALAAGASGDFPGDRNPHAPVAVEQAVSADKTAHMSNDDFPGDRNPGHQHGTTSAAGSSAQSNIALQPDEFPGDRNPHGRV</sequence>
<evidence type="ECO:0000256" key="2">
    <source>
        <dbReference type="SAM" id="SignalP"/>
    </source>
</evidence>
<dbReference type="EMBL" id="HG966617">
    <property type="protein sequence ID" value="CDO58648.1"/>
    <property type="molecule type" value="Genomic_DNA"/>
</dbReference>
<keyword evidence="4" id="KW-1185">Reference proteome</keyword>
<feature type="signal peptide" evidence="2">
    <location>
        <begin position="1"/>
        <end position="19"/>
    </location>
</feature>
<evidence type="ECO:0000256" key="1">
    <source>
        <dbReference type="SAM" id="MobiDB-lite"/>
    </source>
</evidence>
<dbReference type="AlphaFoldDB" id="X5M6J7"/>
<accession>X5M6J7</accession>
<dbReference type="Proteomes" id="UP000032160">
    <property type="component" value="Chromosome I"/>
</dbReference>
<dbReference type="STRING" id="1458461.BN1012_Phect434"/>
<dbReference type="PATRIC" id="fig|1458461.3.peg.433"/>
<evidence type="ECO:0000313" key="4">
    <source>
        <dbReference type="Proteomes" id="UP000032160"/>
    </source>
</evidence>
<evidence type="ECO:0000313" key="3">
    <source>
        <dbReference type="EMBL" id="CDO58648.1"/>
    </source>
</evidence>
<dbReference type="KEGG" id="pect:BN1012_Phect434"/>
<gene>
    <name evidence="3" type="ORF">BN1012_Phect434</name>
</gene>
<feature type="compositionally biased region" description="Basic and acidic residues" evidence="1">
    <location>
        <begin position="46"/>
        <end position="61"/>
    </location>
</feature>
<feature type="chain" id="PRO_5004957799" evidence="2">
    <location>
        <begin position="20"/>
        <end position="96"/>
    </location>
</feature>
<feature type="compositionally biased region" description="Basic and acidic residues" evidence="1">
    <location>
        <begin position="87"/>
        <end position="96"/>
    </location>
</feature>
<feature type="compositionally biased region" description="Low complexity" evidence="1">
    <location>
        <begin position="66"/>
        <end position="75"/>
    </location>
</feature>